<evidence type="ECO:0000313" key="2">
    <source>
        <dbReference type="Proteomes" id="UP000094569"/>
    </source>
</evidence>
<dbReference type="OrthoDB" id="4417731at2759"/>
<accession>A0A1E3BBA5</accession>
<sequence length="245" mass="28278">MYQTTQTTLDETMAKLELQESLLSNASELMFDPNEVVEDDEFLQDAQIVTADSVYMPMVNLEASFTQPYDEEKLKQELAQKEEELMRAMRTRPYRQRFLSEYKQKKLNRGTDADRKLIALCETACTIADCKLDADLYATGENMRIDEHAYICLYGLHPSVVNGIDYTPTIAAIDFYAKMVASEAHWVTPIFHRRFADFLRALEESGYESGYADRDRQSSPVYKAYSAFVDSMETEIVDIPDKMRR</sequence>
<organism evidence="1 2">
    <name type="scientific">Aspergillus cristatus</name>
    <name type="common">Chinese Fuzhuan brick tea-fermentation fungus</name>
    <name type="synonym">Eurotium cristatum</name>
    <dbReference type="NCBI Taxonomy" id="573508"/>
    <lineage>
        <taxon>Eukaryota</taxon>
        <taxon>Fungi</taxon>
        <taxon>Dikarya</taxon>
        <taxon>Ascomycota</taxon>
        <taxon>Pezizomycotina</taxon>
        <taxon>Eurotiomycetes</taxon>
        <taxon>Eurotiomycetidae</taxon>
        <taxon>Eurotiales</taxon>
        <taxon>Aspergillaceae</taxon>
        <taxon>Aspergillus</taxon>
        <taxon>Aspergillus subgen. Aspergillus</taxon>
    </lineage>
</organism>
<protein>
    <submittedName>
        <fullName evidence="1">Uncharacterized protein</fullName>
    </submittedName>
</protein>
<dbReference type="EMBL" id="JXNT01000006">
    <property type="protein sequence ID" value="ODM18250.1"/>
    <property type="molecule type" value="Genomic_DNA"/>
</dbReference>
<keyword evidence="2" id="KW-1185">Reference proteome</keyword>
<dbReference type="AlphaFoldDB" id="A0A1E3BBA5"/>
<dbReference type="STRING" id="573508.A0A1E3BBA5"/>
<gene>
    <name evidence="1" type="ORF">SI65_06121</name>
</gene>
<dbReference type="Proteomes" id="UP000094569">
    <property type="component" value="Unassembled WGS sequence"/>
</dbReference>
<name>A0A1E3BBA5_ASPCR</name>
<proteinExistence type="predicted"/>
<evidence type="ECO:0000313" key="1">
    <source>
        <dbReference type="EMBL" id="ODM18250.1"/>
    </source>
</evidence>
<dbReference type="VEuPathDB" id="FungiDB:SI65_06121"/>
<comment type="caution">
    <text evidence="1">The sequence shown here is derived from an EMBL/GenBank/DDBJ whole genome shotgun (WGS) entry which is preliminary data.</text>
</comment>
<reference evidence="1 2" key="1">
    <citation type="journal article" date="2016" name="BMC Genomics">
        <title>Comparative genomic and transcriptomic analyses of the Fuzhuan brick tea-fermentation fungus Aspergillus cristatus.</title>
        <authorList>
            <person name="Ge Y."/>
            <person name="Wang Y."/>
            <person name="Liu Y."/>
            <person name="Tan Y."/>
            <person name="Ren X."/>
            <person name="Zhang X."/>
            <person name="Hyde K.D."/>
            <person name="Liu Y."/>
            <person name="Liu Z."/>
        </authorList>
    </citation>
    <scope>NUCLEOTIDE SEQUENCE [LARGE SCALE GENOMIC DNA]</scope>
    <source>
        <strain evidence="1 2">GZAAS20.1005</strain>
    </source>
</reference>